<comment type="caution">
    <text evidence="2">The sequence shown here is derived from an EMBL/GenBank/DDBJ whole genome shotgun (WGS) entry which is preliminary data.</text>
</comment>
<feature type="region of interest" description="Disordered" evidence="1">
    <location>
        <begin position="1"/>
        <end position="21"/>
    </location>
</feature>
<keyword evidence="3" id="KW-1185">Reference proteome</keyword>
<organism evidence="2 3">
    <name type="scientific">Prorocentrum cordatum</name>
    <dbReference type="NCBI Taxonomy" id="2364126"/>
    <lineage>
        <taxon>Eukaryota</taxon>
        <taxon>Sar</taxon>
        <taxon>Alveolata</taxon>
        <taxon>Dinophyceae</taxon>
        <taxon>Prorocentrales</taxon>
        <taxon>Prorocentraceae</taxon>
        <taxon>Prorocentrum</taxon>
    </lineage>
</organism>
<reference evidence="2" key="1">
    <citation type="submission" date="2023-10" db="EMBL/GenBank/DDBJ databases">
        <authorList>
            <person name="Chen Y."/>
            <person name="Shah S."/>
            <person name="Dougan E. K."/>
            <person name="Thang M."/>
            <person name="Chan C."/>
        </authorList>
    </citation>
    <scope>NUCLEOTIDE SEQUENCE [LARGE SCALE GENOMIC DNA]</scope>
</reference>
<proteinExistence type="predicted"/>
<gene>
    <name evidence="2" type="ORF">PCOR1329_LOCUS8386</name>
</gene>
<protein>
    <submittedName>
        <fullName evidence="2">Uncharacterized protein</fullName>
    </submittedName>
</protein>
<dbReference type="EMBL" id="CAUYUJ010002303">
    <property type="protein sequence ID" value="CAK0800167.1"/>
    <property type="molecule type" value="Genomic_DNA"/>
</dbReference>
<accession>A0ABN9Q9U1</accession>
<feature type="non-terminal residue" evidence="2">
    <location>
        <position position="1"/>
    </location>
</feature>
<dbReference type="Proteomes" id="UP001189429">
    <property type="component" value="Unassembled WGS sequence"/>
</dbReference>
<sequence>SLSGFSGPGVGGGSGLHGDATPARQRCLARVAESVSQLAPPPGDLVLAALQELQVALSRDGSLSTKTEAMGVSRLSLPPSGNRPAALEQPLESEAHDSADRDMSSMVLPGAEVLQQKLDIGINGALHLGPFLRGRRWLAAAVSRLLDAGAVDLVRDPSEVIDERASQSAADRAGLLPSTGIVDRQTCAGSAAEAHLEHVDNFASLSLGRDTAARMKGD</sequence>
<evidence type="ECO:0000313" key="2">
    <source>
        <dbReference type="EMBL" id="CAK0800167.1"/>
    </source>
</evidence>
<evidence type="ECO:0000313" key="3">
    <source>
        <dbReference type="Proteomes" id="UP001189429"/>
    </source>
</evidence>
<feature type="compositionally biased region" description="Gly residues" evidence="1">
    <location>
        <begin position="1"/>
        <end position="16"/>
    </location>
</feature>
<name>A0ABN9Q9U1_9DINO</name>
<feature type="region of interest" description="Disordered" evidence="1">
    <location>
        <begin position="71"/>
        <end position="96"/>
    </location>
</feature>
<evidence type="ECO:0000256" key="1">
    <source>
        <dbReference type="SAM" id="MobiDB-lite"/>
    </source>
</evidence>
<feature type="non-terminal residue" evidence="2">
    <location>
        <position position="218"/>
    </location>
</feature>